<dbReference type="OrthoDB" id="4744593at2759"/>
<dbReference type="HOGENOM" id="CLU_790117_0_0_1"/>
<dbReference type="GeneID" id="19277868"/>
<feature type="region of interest" description="Disordered" evidence="1">
    <location>
        <begin position="222"/>
        <end position="258"/>
    </location>
</feature>
<keyword evidence="3" id="KW-1185">Reference proteome</keyword>
<gene>
    <name evidence="2" type="ORF">PFICI_12855</name>
</gene>
<evidence type="ECO:0000256" key="1">
    <source>
        <dbReference type="SAM" id="MobiDB-lite"/>
    </source>
</evidence>
<accession>W3WSV6</accession>
<evidence type="ECO:0000313" key="2">
    <source>
        <dbReference type="EMBL" id="ETS75911.1"/>
    </source>
</evidence>
<reference evidence="3" key="1">
    <citation type="journal article" date="2015" name="BMC Genomics">
        <title>Genomic and transcriptomic analysis of the endophytic fungus Pestalotiopsis fici reveals its lifestyle and high potential for synthesis of natural products.</title>
        <authorList>
            <person name="Wang X."/>
            <person name="Zhang X."/>
            <person name="Liu L."/>
            <person name="Xiang M."/>
            <person name="Wang W."/>
            <person name="Sun X."/>
            <person name="Che Y."/>
            <person name="Guo L."/>
            <person name="Liu G."/>
            <person name="Guo L."/>
            <person name="Wang C."/>
            <person name="Yin W.B."/>
            <person name="Stadler M."/>
            <person name="Zhang X."/>
            <person name="Liu X."/>
        </authorList>
    </citation>
    <scope>NUCLEOTIDE SEQUENCE [LARGE SCALE GENOMIC DNA]</scope>
    <source>
        <strain evidence="3">W106-1 / CGMCC3.15140</strain>
    </source>
</reference>
<dbReference type="Proteomes" id="UP000030651">
    <property type="component" value="Unassembled WGS sequence"/>
</dbReference>
<organism evidence="2 3">
    <name type="scientific">Pestalotiopsis fici (strain W106-1 / CGMCC3.15140)</name>
    <dbReference type="NCBI Taxonomy" id="1229662"/>
    <lineage>
        <taxon>Eukaryota</taxon>
        <taxon>Fungi</taxon>
        <taxon>Dikarya</taxon>
        <taxon>Ascomycota</taxon>
        <taxon>Pezizomycotina</taxon>
        <taxon>Sordariomycetes</taxon>
        <taxon>Xylariomycetidae</taxon>
        <taxon>Amphisphaeriales</taxon>
        <taxon>Sporocadaceae</taxon>
        <taxon>Pestalotiopsis</taxon>
    </lineage>
</organism>
<sequence length="351" mass="41212">MSRCPEEIRDLLRSIISHPPDYRRNPQPGTLWILLIDRRRPEGCHVACLLSERAVLDSTGHDTPYIIFFHDESQHPCHCAEFALPESQDEAFVRVNQFAIKASHELSRQWPDAGYDAAKHYQMLWFQVLHWAVDKVGRPRRPDEMFPDFRPELARDCSEVMFLSLCQDFDRSAEPKDKSAWESSLYFWAGLANDQVRELWQRAWMLKIRAQEIKYRQWAESTREKLGQENSDKDKADDVDATLDHGGNHEPAMDDKGEPNLETIESLFRKNSNARRLGHTLKRNMKMTADYTTKPVGFKKVPQQLRNLGNYIMRNIYPYREYMTAEHLDRKKKEKSTIDNIIDRFLENGTI</sequence>
<dbReference type="EMBL" id="KI912118">
    <property type="protein sequence ID" value="ETS75911.1"/>
    <property type="molecule type" value="Genomic_DNA"/>
</dbReference>
<dbReference type="KEGG" id="pfy:PFICI_12855"/>
<protein>
    <submittedName>
        <fullName evidence="2">Uncharacterized protein</fullName>
    </submittedName>
</protein>
<dbReference type="InParanoid" id="W3WSV6"/>
<dbReference type="AlphaFoldDB" id="W3WSV6"/>
<dbReference type="RefSeq" id="XP_007839627.1">
    <property type="nucleotide sequence ID" value="XM_007841436.1"/>
</dbReference>
<name>W3WSV6_PESFW</name>
<evidence type="ECO:0000313" key="3">
    <source>
        <dbReference type="Proteomes" id="UP000030651"/>
    </source>
</evidence>
<proteinExistence type="predicted"/>